<evidence type="ECO:0000256" key="1">
    <source>
        <dbReference type="SAM" id="MobiDB-lite"/>
    </source>
</evidence>
<name>A0A7H8QQP3_TALRU</name>
<organism evidence="2 3">
    <name type="scientific">Talaromyces rugulosus</name>
    <name type="common">Penicillium rugulosum</name>
    <dbReference type="NCBI Taxonomy" id="121627"/>
    <lineage>
        <taxon>Eukaryota</taxon>
        <taxon>Fungi</taxon>
        <taxon>Dikarya</taxon>
        <taxon>Ascomycota</taxon>
        <taxon>Pezizomycotina</taxon>
        <taxon>Eurotiomycetes</taxon>
        <taxon>Eurotiomycetidae</taxon>
        <taxon>Eurotiales</taxon>
        <taxon>Trichocomaceae</taxon>
        <taxon>Talaromyces</taxon>
        <taxon>Talaromyces sect. Islandici</taxon>
    </lineage>
</organism>
<reference evidence="3" key="1">
    <citation type="submission" date="2020-06" db="EMBL/GenBank/DDBJ databases">
        <title>A chromosome-scale genome assembly of Talaromyces rugulosus W13939.</title>
        <authorList>
            <person name="Wang B."/>
            <person name="Guo L."/>
            <person name="Ye K."/>
            <person name="Wang L."/>
        </authorList>
    </citation>
    <scope>NUCLEOTIDE SEQUENCE [LARGE SCALE GENOMIC DNA]</scope>
    <source>
        <strain evidence="3">W13939</strain>
    </source>
</reference>
<feature type="region of interest" description="Disordered" evidence="1">
    <location>
        <begin position="53"/>
        <end position="72"/>
    </location>
</feature>
<dbReference type="AlphaFoldDB" id="A0A7H8QQP3"/>
<feature type="region of interest" description="Disordered" evidence="1">
    <location>
        <begin position="1"/>
        <end position="20"/>
    </location>
</feature>
<gene>
    <name evidence="2" type="ORF">TRUGW13939_03388</name>
</gene>
<feature type="compositionally biased region" description="Basic residues" evidence="1">
    <location>
        <begin position="11"/>
        <end position="20"/>
    </location>
</feature>
<evidence type="ECO:0000313" key="3">
    <source>
        <dbReference type="Proteomes" id="UP000509510"/>
    </source>
</evidence>
<feature type="compositionally biased region" description="Polar residues" evidence="1">
    <location>
        <begin position="53"/>
        <end position="62"/>
    </location>
</feature>
<dbReference type="GeneID" id="55990893"/>
<dbReference type="EMBL" id="CP055899">
    <property type="protein sequence ID" value="QKX56287.1"/>
    <property type="molecule type" value="Genomic_DNA"/>
</dbReference>
<keyword evidence="3" id="KW-1185">Reference proteome</keyword>
<accession>A0A7H8QQP3</accession>
<evidence type="ECO:0000313" key="2">
    <source>
        <dbReference type="EMBL" id="QKX56287.1"/>
    </source>
</evidence>
<dbReference type="KEGG" id="trg:TRUGW13939_03388"/>
<dbReference type="Proteomes" id="UP000509510">
    <property type="component" value="Chromosome II"/>
</dbReference>
<proteinExistence type="predicted"/>
<dbReference type="RefSeq" id="XP_035342465.1">
    <property type="nucleotide sequence ID" value="XM_035486572.1"/>
</dbReference>
<sequence length="72" mass="8128">MNISATAWAPTRRRRHGRRCRGLWKPTASRFDMTFALGVAKATESEDMAASFNHTSQATPVESSEIFKQKDQ</sequence>
<protein>
    <submittedName>
        <fullName evidence="2">Uncharacterized protein</fullName>
    </submittedName>
</protein>